<organism evidence="5 6">
    <name type="scientific">Candidatus Planktophila lacus</name>
    <dbReference type="NCBI Taxonomy" id="1884913"/>
    <lineage>
        <taxon>Bacteria</taxon>
        <taxon>Bacillati</taxon>
        <taxon>Actinomycetota</taxon>
        <taxon>Actinomycetes</taxon>
        <taxon>Candidatus Nanopelagicales</taxon>
        <taxon>Candidatus Nanopelagicaceae</taxon>
        <taxon>Candidatus Planktophila</taxon>
    </lineage>
</organism>
<dbReference type="InterPro" id="IPR001254">
    <property type="entry name" value="Trypsin_dom"/>
</dbReference>
<dbReference type="AlphaFoldDB" id="A0AAC9YPT2"/>
<dbReference type="InterPro" id="IPR018114">
    <property type="entry name" value="TRYPSIN_HIS"/>
</dbReference>
<dbReference type="Proteomes" id="UP000217144">
    <property type="component" value="Chromosome"/>
</dbReference>
<accession>A0AAC9YPT2</accession>
<dbReference type="EMBL" id="CP016769">
    <property type="protein sequence ID" value="ASY10135.1"/>
    <property type="molecule type" value="Genomic_DNA"/>
</dbReference>
<proteinExistence type="inferred from homology"/>
<dbReference type="InterPro" id="IPR033116">
    <property type="entry name" value="TRYPSIN_SER"/>
</dbReference>
<keyword evidence="6" id="KW-1185">Reference proteome</keyword>
<dbReference type="PANTHER" id="PTHR24276">
    <property type="entry name" value="POLYSERASE-RELATED"/>
    <property type="match status" value="1"/>
</dbReference>
<keyword evidence="3 5" id="KW-0645">Protease</keyword>
<dbReference type="GO" id="GO:0006508">
    <property type="term" value="P:proteolysis"/>
    <property type="evidence" value="ECO:0007669"/>
    <property type="project" value="UniProtKB-KW"/>
</dbReference>
<dbReference type="SMART" id="SM00020">
    <property type="entry name" value="Tryp_SPc"/>
    <property type="match status" value="1"/>
</dbReference>
<dbReference type="PROSITE" id="PS00135">
    <property type="entry name" value="TRYPSIN_SER"/>
    <property type="match status" value="1"/>
</dbReference>
<comment type="similarity">
    <text evidence="1">Belongs to the peptidase S1 family.</text>
</comment>
<protein>
    <submittedName>
        <fullName evidence="5">Trypsin-like serine protease</fullName>
    </submittedName>
</protein>
<evidence type="ECO:0000313" key="6">
    <source>
        <dbReference type="Proteomes" id="UP000217144"/>
    </source>
</evidence>
<evidence type="ECO:0000256" key="2">
    <source>
        <dbReference type="ARBA" id="ARBA00023157"/>
    </source>
</evidence>
<keyword evidence="3" id="KW-0720">Serine protease</keyword>
<dbReference type="InterPro" id="IPR001314">
    <property type="entry name" value="Peptidase_S1A"/>
</dbReference>
<dbReference type="InterPro" id="IPR050430">
    <property type="entry name" value="Peptidase_S1"/>
</dbReference>
<dbReference type="PANTHER" id="PTHR24276:SF98">
    <property type="entry name" value="FI18310P1-RELATED"/>
    <property type="match status" value="1"/>
</dbReference>
<dbReference type="SUPFAM" id="SSF50494">
    <property type="entry name" value="Trypsin-like serine proteases"/>
    <property type="match status" value="1"/>
</dbReference>
<sequence>MKTNNPFVTKARITTIVAAFLAFTLVSSGIPAIAIYGGTPATNNTIVVGLLNSQSATLAGCSGALVAPRIVMTASHCLTRPAESFWISAPGTDLRDTKTLRIQGEKHFIPANFSMASFPYQNDFGIIVLKSPFPNTQTLEIANLVQVNTWMSEESSVMHVGYGCTALVESPPCRETSPTPNQLTTVFSKEVPNQFDSLVKGTFSVTKISVDKTICGGDSGSPLLKEVSGKLIYVGSQSSSNGAGCTKTCNIVCVATQGLPSANIELVESAFSYVGAVAPTPTQAPVKPAAKKITIICIKGKLTKKISNLSPKCPAGYKKKSSAS</sequence>
<dbReference type="PROSITE" id="PS00134">
    <property type="entry name" value="TRYPSIN_HIS"/>
    <property type="match status" value="1"/>
</dbReference>
<reference evidence="5 6" key="1">
    <citation type="submission" date="2016-07" db="EMBL/GenBank/DDBJ databases">
        <title>High microdiversification within the ubiquitous acI lineage of Actinobacteria.</title>
        <authorList>
            <person name="Neuenschwander S.M."/>
            <person name="Salcher M."/>
            <person name="Ghai R."/>
            <person name="Pernthaler J."/>
        </authorList>
    </citation>
    <scope>NUCLEOTIDE SEQUENCE [LARGE SCALE GENOMIC DNA]</scope>
    <source>
        <strain evidence="5">MMS-21-148</strain>
    </source>
</reference>
<name>A0AAC9YPT2_9ACTN</name>
<dbReference type="PRINTS" id="PR00722">
    <property type="entry name" value="CHYMOTRYPSIN"/>
</dbReference>
<evidence type="ECO:0000259" key="4">
    <source>
        <dbReference type="PROSITE" id="PS50240"/>
    </source>
</evidence>
<dbReference type="InterPro" id="IPR009003">
    <property type="entry name" value="Peptidase_S1_PA"/>
</dbReference>
<evidence type="ECO:0000256" key="1">
    <source>
        <dbReference type="ARBA" id="ARBA00007664"/>
    </source>
</evidence>
<feature type="domain" description="Peptidase S1" evidence="4">
    <location>
        <begin position="35"/>
        <end position="245"/>
    </location>
</feature>
<evidence type="ECO:0000313" key="5">
    <source>
        <dbReference type="EMBL" id="ASY10135.1"/>
    </source>
</evidence>
<dbReference type="Pfam" id="PF00089">
    <property type="entry name" value="Trypsin"/>
    <property type="match status" value="1"/>
</dbReference>
<dbReference type="PROSITE" id="PS50240">
    <property type="entry name" value="TRYPSIN_DOM"/>
    <property type="match status" value="1"/>
</dbReference>
<dbReference type="KEGG" id="plan:A1s21148_00905"/>
<keyword evidence="3" id="KW-0378">Hydrolase</keyword>
<keyword evidence="2" id="KW-1015">Disulfide bond</keyword>
<gene>
    <name evidence="5" type="ORF">A1s21148_00905</name>
</gene>
<dbReference type="Gene3D" id="2.40.10.10">
    <property type="entry name" value="Trypsin-like serine proteases"/>
    <property type="match status" value="1"/>
</dbReference>
<evidence type="ECO:0000256" key="3">
    <source>
        <dbReference type="RuleBase" id="RU363034"/>
    </source>
</evidence>
<dbReference type="InterPro" id="IPR043504">
    <property type="entry name" value="Peptidase_S1_PA_chymotrypsin"/>
</dbReference>
<dbReference type="GO" id="GO:0004252">
    <property type="term" value="F:serine-type endopeptidase activity"/>
    <property type="evidence" value="ECO:0007669"/>
    <property type="project" value="InterPro"/>
</dbReference>